<accession>A0A8R7PNP8</accession>
<feature type="region of interest" description="Disordered" evidence="1">
    <location>
        <begin position="1"/>
        <end position="30"/>
    </location>
</feature>
<feature type="compositionally biased region" description="Polar residues" evidence="1">
    <location>
        <begin position="17"/>
        <end position="27"/>
    </location>
</feature>
<protein>
    <submittedName>
        <fullName evidence="2">Uncharacterized protein</fullName>
    </submittedName>
</protein>
<reference evidence="2" key="3">
    <citation type="submission" date="2022-06" db="UniProtKB">
        <authorList>
            <consortium name="EnsemblPlants"/>
        </authorList>
    </citation>
    <scope>IDENTIFICATION</scope>
</reference>
<name>A0A8R7PNP8_TRIUA</name>
<reference evidence="3" key="1">
    <citation type="journal article" date="2013" name="Nature">
        <title>Draft genome of the wheat A-genome progenitor Triticum urartu.</title>
        <authorList>
            <person name="Ling H.Q."/>
            <person name="Zhao S."/>
            <person name="Liu D."/>
            <person name="Wang J."/>
            <person name="Sun H."/>
            <person name="Zhang C."/>
            <person name="Fan H."/>
            <person name="Li D."/>
            <person name="Dong L."/>
            <person name="Tao Y."/>
            <person name="Gao C."/>
            <person name="Wu H."/>
            <person name="Li Y."/>
            <person name="Cui Y."/>
            <person name="Guo X."/>
            <person name="Zheng S."/>
            <person name="Wang B."/>
            <person name="Yu K."/>
            <person name="Liang Q."/>
            <person name="Yang W."/>
            <person name="Lou X."/>
            <person name="Chen J."/>
            <person name="Feng M."/>
            <person name="Jian J."/>
            <person name="Zhang X."/>
            <person name="Luo G."/>
            <person name="Jiang Y."/>
            <person name="Liu J."/>
            <person name="Wang Z."/>
            <person name="Sha Y."/>
            <person name="Zhang B."/>
            <person name="Wu H."/>
            <person name="Tang D."/>
            <person name="Shen Q."/>
            <person name="Xue P."/>
            <person name="Zou S."/>
            <person name="Wang X."/>
            <person name="Liu X."/>
            <person name="Wang F."/>
            <person name="Yang Y."/>
            <person name="An X."/>
            <person name="Dong Z."/>
            <person name="Zhang K."/>
            <person name="Zhang X."/>
            <person name="Luo M.C."/>
            <person name="Dvorak J."/>
            <person name="Tong Y."/>
            <person name="Wang J."/>
            <person name="Yang H."/>
            <person name="Li Z."/>
            <person name="Wang D."/>
            <person name="Zhang A."/>
            <person name="Wang J."/>
        </authorList>
    </citation>
    <scope>NUCLEOTIDE SEQUENCE</scope>
    <source>
        <strain evidence="3">cv. G1812</strain>
    </source>
</reference>
<evidence type="ECO:0000313" key="2">
    <source>
        <dbReference type="EnsemblPlants" id="TuG1812G0300000674.01.T01"/>
    </source>
</evidence>
<dbReference type="AlphaFoldDB" id="A0A8R7PNP8"/>
<dbReference type="EnsemblPlants" id="TuG1812G0300000674.01.T01">
    <property type="protein sequence ID" value="TuG1812G0300000674.01.T01"/>
    <property type="gene ID" value="TuG1812G0300000674.01"/>
</dbReference>
<dbReference type="Gramene" id="TuG1812G0300000674.01.T01">
    <property type="protein sequence ID" value="TuG1812G0300000674.01.T01"/>
    <property type="gene ID" value="TuG1812G0300000674.01"/>
</dbReference>
<proteinExistence type="predicted"/>
<organism evidence="2 3">
    <name type="scientific">Triticum urartu</name>
    <name type="common">Red wild einkorn</name>
    <name type="synonym">Crithodium urartu</name>
    <dbReference type="NCBI Taxonomy" id="4572"/>
    <lineage>
        <taxon>Eukaryota</taxon>
        <taxon>Viridiplantae</taxon>
        <taxon>Streptophyta</taxon>
        <taxon>Embryophyta</taxon>
        <taxon>Tracheophyta</taxon>
        <taxon>Spermatophyta</taxon>
        <taxon>Magnoliopsida</taxon>
        <taxon>Liliopsida</taxon>
        <taxon>Poales</taxon>
        <taxon>Poaceae</taxon>
        <taxon>BOP clade</taxon>
        <taxon>Pooideae</taxon>
        <taxon>Triticodae</taxon>
        <taxon>Triticeae</taxon>
        <taxon>Triticinae</taxon>
        <taxon>Triticum</taxon>
    </lineage>
</organism>
<dbReference type="Proteomes" id="UP000015106">
    <property type="component" value="Chromosome 3"/>
</dbReference>
<sequence length="190" mass="21337">LAFASHQGTTEKFRNHGGTTAVLSPSLGSPPRCTSKLPLGGFARGELRPDAIAATLPSEQVHHRHSYHVVVDTATEGTARCSTRSPGHEGKVVPYMRIRGVGGRWQRVDHVPTWRRRWQCVRSATCLGSATSRWRRHRLTTHGGLDLDAITMRRKNSSWKTTTPSRLDQERRNRRAYAHEGGGAWRKMKK</sequence>
<evidence type="ECO:0000313" key="3">
    <source>
        <dbReference type="Proteomes" id="UP000015106"/>
    </source>
</evidence>
<reference evidence="2" key="2">
    <citation type="submission" date="2018-03" db="EMBL/GenBank/DDBJ databases">
        <title>The Triticum urartu genome reveals the dynamic nature of wheat genome evolution.</title>
        <authorList>
            <person name="Ling H."/>
            <person name="Ma B."/>
            <person name="Shi X."/>
            <person name="Liu H."/>
            <person name="Dong L."/>
            <person name="Sun H."/>
            <person name="Cao Y."/>
            <person name="Gao Q."/>
            <person name="Zheng S."/>
            <person name="Li Y."/>
            <person name="Yu Y."/>
            <person name="Du H."/>
            <person name="Qi M."/>
            <person name="Li Y."/>
            <person name="Yu H."/>
            <person name="Cui Y."/>
            <person name="Wang N."/>
            <person name="Chen C."/>
            <person name="Wu H."/>
            <person name="Zhao Y."/>
            <person name="Zhang J."/>
            <person name="Li Y."/>
            <person name="Zhou W."/>
            <person name="Zhang B."/>
            <person name="Hu W."/>
            <person name="Eijk M."/>
            <person name="Tang J."/>
            <person name="Witsenboer H."/>
            <person name="Zhao S."/>
            <person name="Li Z."/>
            <person name="Zhang A."/>
            <person name="Wang D."/>
            <person name="Liang C."/>
        </authorList>
    </citation>
    <scope>NUCLEOTIDE SEQUENCE [LARGE SCALE GENOMIC DNA]</scope>
    <source>
        <strain evidence="2">cv. G1812</strain>
    </source>
</reference>
<evidence type="ECO:0000256" key="1">
    <source>
        <dbReference type="SAM" id="MobiDB-lite"/>
    </source>
</evidence>
<keyword evidence="3" id="KW-1185">Reference proteome</keyword>